<comment type="similarity">
    <text evidence="2 8">Belongs to the cytochrome c oxidase subunit 3 family.</text>
</comment>
<evidence type="ECO:0000259" key="10">
    <source>
        <dbReference type="PROSITE" id="PS50253"/>
    </source>
</evidence>
<geneLocation type="mitochondrion" evidence="11"/>
<feature type="transmembrane region" description="Helical" evidence="9">
    <location>
        <begin position="240"/>
        <end position="259"/>
    </location>
</feature>
<dbReference type="InterPro" id="IPR035973">
    <property type="entry name" value="Cyt_c_oxidase_su3-like_sf"/>
</dbReference>
<name>E7BBB0_HYPDU</name>
<evidence type="ECO:0000256" key="5">
    <source>
        <dbReference type="ARBA" id="ARBA00022967"/>
    </source>
</evidence>
<dbReference type="InterPro" id="IPR033945">
    <property type="entry name" value="Cyt_c_oxase_su3_dom"/>
</dbReference>
<feature type="transmembrane region" description="Helical" evidence="9">
    <location>
        <begin position="12"/>
        <end position="34"/>
    </location>
</feature>
<dbReference type="InterPro" id="IPR024791">
    <property type="entry name" value="Cyt_c/ubiquinol_Oxase_su3"/>
</dbReference>
<dbReference type="CDD" id="cd01665">
    <property type="entry name" value="Cyt_c_Oxidase_III"/>
    <property type="match status" value="1"/>
</dbReference>
<gene>
    <name evidence="11" type="primary">COX3</name>
</gene>
<dbReference type="GO" id="GO:0016020">
    <property type="term" value="C:membrane"/>
    <property type="evidence" value="ECO:0007669"/>
    <property type="project" value="UniProtKB-SubCell"/>
</dbReference>
<keyword evidence="6 9" id="KW-1133">Transmembrane helix</keyword>
<evidence type="ECO:0000313" key="11">
    <source>
        <dbReference type="EMBL" id="CBY83891.1"/>
    </source>
</evidence>
<accession>E7BBB0</accession>
<dbReference type="GeneID" id="10094491"/>
<dbReference type="PROSITE" id="PS51257">
    <property type="entry name" value="PROKAR_LIPOPROTEIN"/>
    <property type="match status" value="1"/>
</dbReference>
<dbReference type="Gene3D" id="1.10.287.70">
    <property type="match status" value="1"/>
</dbReference>
<comment type="subcellular location">
    <subcellularLocation>
        <location evidence="1">Membrane</location>
        <topology evidence="1">Multi-pass membrane protein</topology>
    </subcellularLocation>
</comment>
<evidence type="ECO:0000256" key="9">
    <source>
        <dbReference type="SAM" id="Phobius"/>
    </source>
</evidence>
<keyword evidence="5" id="KW-1278">Translocase</keyword>
<keyword evidence="7 9" id="KW-0472">Membrane</keyword>
<feature type="transmembrane region" description="Helical" evidence="9">
    <location>
        <begin position="127"/>
        <end position="147"/>
    </location>
</feature>
<dbReference type="InterPro" id="IPR000298">
    <property type="entry name" value="Cyt_c_oxidase-like_su3"/>
</dbReference>
<dbReference type="FunFam" id="1.20.120.80:FF:000002">
    <property type="entry name" value="Cytochrome c oxidase subunit 3"/>
    <property type="match status" value="1"/>
</dbReference>
<evidence type="ECO:0000256" key="1">
    <source>
        <dbReference type="ARBA" id="ARBA00004141"/>
    </source>
</evidence>
<dbReference type="AlphaFoldDB" id="E7BBB0"/>
<proteinExistence type="inferred from homology"/>
<evidence type="ECO:0000256" key="2">
    <source>
        <dbReference type="ARBA" id="ARBA00010581"/>
    </source>
</evidence>
<reference evidence="11" key="1">
    <citation type="journal article" date="2010" name="Genome Biol. Evol.">
        <title>Ecdysozoan mitogenomics: evidence for a common origin of the legged invertebrates, the Panarthropoda.</title>
        <authorList>
            <person name="Rota-Stabelli O."/>
            <person name="Kayal E."/>
            <person name="Gleeson D."/>
            <person name="Daub J."/>
            <person name="Boore J.L."/>
            <person name="Telford M.J."/>
            <person name="Pisani D."/>
            <person name="Blaxter M."/>
            <person name="Lavrov D.V."/>
        </authorList>
    </citation>
    <scope>NUCLEOTIDE SEQUENCE</scope>
</reference>
<dbReference type="GO" id="GO:0006123">
    <property type="term" value="P:mitochondrial electron transport, cytochrome c to oxygen"/>
    <property type="evidence" value="ECO:0007669"/>
    <property type="project" value="TreeGrafter"/>
</dbReference>
<sequence length="261" mass="30477">MTKQHHPFHLVFYSPWPLLTSFSVMSCLISSVYWIVNKDFTITGLSTLATILSCSQWWRDVSRESTFLGYHTNLVVNGLRWGMILFITSEIFFFFSFFWTFFHSSLSPNFELGMLWPPLGIQAINPFQVPLLNTVVLLSSGITVTLSHHNIIKKKAQQTSLYLIITLLLGVYFTCLQGWEYWEASYSFSDSSFGSAFFLATGFHGLHVCVGSLFLFFCLIRHKMNMFSNAHHVGFEMAIWYWHFVDVVWLFLYGFLYWWSF</sequence>
<dbReference type="InterPro" id="IPR013833">
    <property type="entry name" value="Cyt_c_oxidase_su3_a-hlx"/>
</dbReference>
<dbReference type="GO" id="GO:0005739">
    <property type="term" value="C:mitochondrion"/>
    <property type="evidence" value="ECO:0007669"/>
    <property type="project" value="TreeGrafter"/>
</dbReference>
<keyword evidence="4 8" id="KW-0812">Transmembrane</keyword>
<organism evidence="11">
    <name type="scientific">Hypsibius dujardini</name>
    <name type="common">Water bear</name>
    <name type="synonym">Macrobiotus dujardini</name>
    <dbReference type="NCBI Taxonomy" id="232323"/>
    <lineage>
        <taxon>Eukaryota</taxon>
        <taxon>Metazoa</taxon>
        <taxon>Ecdysozoa</taxon>
        <taxon>Tardigrada</taxon>
        <taxon>Eutardigrada</taxon>
        <taxon>Parachela</taxon>
        <taxon>Hypsibioidea</taxon>
        <taxon>Hypsibiidae</taxon>
        <taxon>Hypsibius</taxon>
    </lineage>
</organism>
<dbReference type="PANTHER" id="PTHR11403:SF7">
    <property type="entry name" value="CYTOCHROME C OXIDASE SUBUNIT 3"/>
    <property type="match status" value="1"/>
</dbReference>
<dbReference type="PANTHER" id="PTHR11403">
    <property type="entry name" value="CYTOCHROME C OXIDASE SUBUNIT III"/>
    <property type="match status" value="1"/>
</dbReference>
<feature type="transmembrane region" description="Helical" evidence="9">
    <location>
        <begin position="79"/>
        <end position="102"/>
    </location>
</feature>
<dbReference type="Gene3D" id="1.20.120.80">
    <property type="entry name" value="Cytochrome c oxidase, subunit III, four-helix bundle"/>
    <property type="match status" value="1"/>
</dbReference>
<evidence type="ECO:0000256" key="3">
    <source>
        <dbReference type="ARBA" id="ARBA00015944"/>
    </source>
</evidence>
<feature type="transmembrane region" description="Helical" evidence="9">
    <location>
        <begin position="159"/>
        <end position="179"/>
    </location>
</feature>
<evidence type="ECO:0000256" key="8">
    <source>
        <dbReference type="RuleBase" id="RU003375"/>
    </source>
</evidence>
<dbReference type="EMBL" id="FR749884">
    <property type="protein sequence ID" value="CBY83891.1"/>
    <property type="molecule type" value="Genomic_DNA"/>
</dbReference>
<dbReference type="GO" id="GO:0004129">
    <property type="term" value="F:cytochrome-c oxidase activity"/>
    <property type="evidence" value="ECO:0007669"/>
    <property type="project" value="InterPro"/>
</dbReference>
<dbReference type="RefSeq" id="YP_004123098.1">
    <property type="nucleotide sequence ID" value="NC_014848.1"/>
</dbReference>
<dbReference type="SUPFAM" id="SSF81452">
    <property type="entry name" value="Cytochrome c oxidase subunit III-like"/>
    <property type="match status" value="1"/>
</dbReference>
<evidence type="ECO:0000256" key="7">
    <source>
        <dbReference type="ARBA" id="ARBA00023136"/>
    </source>
</evidence>
<comment type="function">
    <text evidence="8">Component of the cytochrome c oxidase, the last enzyme in the mitochondrial electron transport chain which drives oxidative phosphorylation. The respiratory chain contains 3 multisubunit complexes succinate dehydrogenase (complex II, CII), ubiquinol-cytochrome c oxidoreductase (cytochrome b-c1 complex, complex III, CIII) and cytochrome c oxidase (complex IV, CIV), that cooperate to transfer electrons derived from NADH and succinate to molecular oxygen, creating an electrochemical gradient over the inner membrane that drives transmembrane transport and the ATP synthase. Cytochrome c oxidase is the component of the respiratory chain that catalyzes the reduction of oxygen to water. Electrons originating from reduced cytochrome c in the intermembrane space (IMS) are transferred via the dinuclear copper A center (CU(A)) of subunit 2 and heme A of subunit 1 to the active site in subunit 1, a binuclear center (BNC) formed by heme A3 and copper B (CU(B)). The BNC reduces molecular oxygen to 2 water molecules using 4 electrons from cytochrome c in the IMS and 4 protons from the mitochondrial matrix.</text>
</comment>
<evidence type="ECO:0000256" key="4">
    <source>
        <dbReference type="ARBA" id="ARBA00022692"/>
    </source>
</evidence>
<dbReference type="PROSITE" id="PS50253">
    <property type="entry name" value="COX3"/>
    <property type="match status" value="1"/>
</dbReference>
<keyword evidence="8 11" id="KW-0496">Mitochondrion</keyword>
<protein>
    <recommendedName>
        <fullName evidence="3 8">Cytochrome c oxidase subunit 3</fullName>
    </recommendedName>
</protein>
<feature type="domain" description="Heme-copper oxidase subunit III family profile" evidence="10">
    <location>
        <begin position="4"/>
        <end position="261"/>
    </location>
</feature>
<feature type="transmembrane region" description="Helical" evidence="9">
    <location>
        <begin position="199"/>
        <end position="220"/>
    </location>
</feature>
<dbReference type="Pfam" id="PF00510">
    <property type="entry name" value="COX3"/>
    <property type="match status" value="1"/>
</dbReference>
<dbReference type="CTD" id="4514"/>
<evidence type="ECO:0000256" key="6">
    <source>
        <dbReference type="ARBA" id="ARBA00022989"/>
    </source>
</evidence>